<dbReference type="OrthoDB" id="9801641at2"/>
<dbReference type="GO" id="GO:0005737">
    <property type="term" value="C:cytoplasm"/>
    <property type="evidence" value="ECO:0007669"/>
    <property type="project" value="TreeGrafter"/>
</dbReference>
<keyword evidence="6" id="KW-0547">Nucleotide-binding</keyword>
<evidence type="ECO:0000313" key="11">
    <source>
        <dbReference type="Proteomes" id="UP000072763"/>
    </source>
</evidence>
<dbReference type="InterPro" id="IPR048267">
    <property type="entry name" value="Arginosuc_syn_N"/>
</dbReference>
<gene>
    <name evidence="10" type="ORF">NS359_15400</name>
</gene>
<dbReference type="GO" id="GO:0004055">
    <property type="term" value="F:argininosuccinate synthase activity"/>
    <property type="evidence" value="ECO:0007669"/>
    <property type="project" value="UniProtKB-EC"/>
</dbReference>
<evidence type="ECO:0000256" key="2">
    <source>
        <dbReference type="ARBA" id="ARBA00012286"/>
    </source>
</evidence>
<keyword evidence="7" id="KW-0067">ATP-binding</keyword>
<dbReference type="InterPro" id="IPR001518">
    <property type="entry name" value="Arginosuc_synth"/>
</dbReference>
<sequence>MTDRIVVACSAGVDPAAAVEHFAVDHEVLALVVDLGGRSREVDAVRERMRVAGAADALVVDAKTEYADRYVVGAVQANAGGPGRPLVPSLRLPIVADHLARTARQLGAVAVAHLTSAPDQVALTTTVAGHDPDLRVLTVPARVVPVGGTEHDVWGRLVAEPDPEDPWAAVDAAAWARTADPAAQPDPEPDEVTVTFEHGVPVALDGQRFPVLRLLRELDALAGRHGIGRHDLVVDLLDGRKARRLAETPGATALVAAHRDLERITLEREVLRVKDGVDREWADLVEGGRWASGLRRALDAFVEQTQRHVSGDVRLRLHGGVAAVTGRRSEQSLLDFELAGVATTAGPGFADVRARPTRTATRRDRAN</sequence>
<dbReference type="PANTHER" id="PTHR11587:SF2">
    <property type="entry name" value="ARGININOSUCCINATE SYNTHASE"/>
    <property type="match status" value="1"/>
</dbReference>
<evidence type="ECO:0000256" key="6">
    <source>
        <dbReference type="ARBA" id="ARBA00022741"/>
    </source>
</evidence>
<dbReference type="PATRIC" id="fig|465820.4.peg.350"/>
<evidence type="ECO:0000313" key="10">
    <source>
        <dbReference type="EMBL" id="KTR46987.1"/>
    </source>
</evidence>
<evidence type="ECO:0000259" key="8">
    <source>
        <dbReference type="Pfam" id="PF00764"/>
    </source>
</evidence>
<dbReference type="SUPFAM" id="SSF52402">
    <property type="entry name" value="Adenine nucleotide alpha hydrolases-like"/>
    <property type="match status" value="1"/>
</dbReference>
<dbReference type="GO" id="GO:0000050">
    <property type="term" value="P:urea cycle"/>
    <property type="evidence" value="ECO:0007669"/>
    <property type="project" value="TreeGrafter"/>
</dbReference>
<dbReference type="EC" id="6.3.4.5" evidence="2"/>
<dbReference type="Gene3D" id="3.40.50.620">
    <property type="entry name" value="HUPs"/>
    <property type="match status" value="1"/>
</dbReference>
<accession>A0A147DM18</accession>
<evidence type="ECO:0000256" key="4">
    <source>
        <dbReference type="ARBA" id="ARBA00022598"/>
    </source>
</evidence>
<feature type="domain" description="Arginosuccinate synthase C-terminal" evidence="9">
    <location>
        <begin position="151"/>
        <end position="342"/>
    </location>
</feature>
<dbReference type="GO" id="GO:0006526">
    <property type="term" value="P:L-arginine biosynthetic process"/>
    <property type="evidence" value="ECO:0007669"/>
    <property type="project" value="UniProtKB-UniPathway"/>
</dbReference>
<keyword evidence="4" id="KW-0436">Ligase</keyword>
<dbReference type="AlphaFoldDB" id="A0A147DM18"/>
<feature type="domain" description="Arginosuccinate synthase-like N-terminal" evidence="8">
    <location>
        <begin position="4"/>
        <end position="142"/>
    </location>
</feature>
<dbReference type="SUPFAM" id="SSF69864">
    <property type="entry name" value="Argininosuccinate synthetase, C-terminal domain"/>
    <property type="match status" value="1"/>
</dbReference>
<dbReference type="PANTHER" id="PTHR11587">
    <property type="entry name" value="ARGININOSUCCINATE SYNTHASE"/>
    <property type="match status" value="1"/>
</dbReference>
<protein>
    <recommendedName>
        <fullName evidence="2">argininosuccinate synthase</fullName>
        <ecNumber evidence="2">6.3.4.5</ecNumber>
    </recommendedName>
</protein>
<evidence type="ECO:0000256" key="3">
    <source>
        <dbReference type="ARBA" id="ARBA00022571"/>
    </source>
</evidence>
<dbReference type="Gene3D" id="3.90.1260.10">
    <property type="entry name" value="Argininosuccinate synthetase, chain A, domain 2"/>
    <property type="match status" value="1"/>
</dbReference>
<evidence type="ECO:0000259" key="9">
    <source>
        <dbReference type="Pfam" id="PF20979"/>
    </source>
</evidence>
<reference evidence="10 11" key="1">
    <citation type="journal article" date="2016" name="Front. Microbiol.">
        <title>Genomic Resource of Rice Seed Associated Bacteria.</title>
        <authorList>
            <person name="Midha S."/>
            <person name="Bansal K."/>
            <person name="Sharma S."/>
            <person name="Kumar N."/>
            <person name="Patil P.P."/>
            <person name="Chaudhry V."/>
            <person name="Patil P.B."/>
        </authorList>
    </citation>
    <scope>NUCLEOTIDE SEQUENCE [LARGE SCALE GENOMIC DNA]</scope>
    <source>
        <strain evidence="10 11">NS359</strain>
    </source>
</reference>
<dbReference type="InterPro" id="IPR014729">
    <property type="entry name" value="Rossmann-like_a/b/a_fold"/>
</dbReference>
<dbReference type="GO" id="GO:0005524">
    <property type="term" value="F:ATP binding"/>
    <property type="evidence" value="ECO:0007669"/>
    <property type="project" value="UniProtKB-KW"/>
</dbReference>
<comment type="pathway">
    <text evidence="1">Amino-acid biosynthesis; L-arginine biosynthesis; L-arginine from L-ornithine and carbamoyl phosphate: step 2/3.</text>
</comment>
<proteinExistence type="predicted"/>
<dbReference type="GO" id="GO:0000053">
    <property type="term" value="P:argininosuccinate metabolic process"/>
    <property type="evidence" value="ECO:0007669"/>
    <property type="project" value="TreeGrafter"/>
</dbReference>
<dbReference type="Pfam" id="PF20979">
    <property type="entry name" value="Arginosuc_syn_C"/>
    <property type="match status" value="1"/>
</dbReference>
<evidence type="ECO:0000256" key="7">
    <source>
        <dbReference type="ARBA" id="ARBA00022840"/>
    </source>
</evidence>
<dbReference type="Proteomes" id="UP000072763">
    <property type="component" value="Unassembled WGS sequence"/>
</dbReference>
<comment type="caution">
    <text evidence="10">The sequence shown here is derived from an EMBL/GenBank/DDBJ whole genome shotgun (WGS) entry which is preliminary data.</text>
</comment>
<dbReference type="STRING" id="465820.NS263_14825"/>
<evidence type="ECO:0000256" key="1">
    <source>
        <dbReference type="ARBA" id="ARBA00004967"/>
    </source>
</evidence>
<dbReference type="InterPro" id="IPR024074">
    <property type="entry name" value="AS_cat/multimer_dom_body"/>
</dbReference>
<organism evidence="10 11">
    <name type="scientific">Curtobacterium oceanosedimentum</name>
    <dbReference type="NCBI Taxonomy" id="465820"/>
    <lineage>
        <taxon>Bacteria</taxon>
        <taxon>Bacillati</taxon>
        <taxon>Actinomycetota</taxon>
        <taxon>Actinomycetes</taxon>
        <taxon>Micrococcales</taxon>
        <taxon>Microbacteriaceae</taxon>
        <taxon>Curtobacterium</taxon>
    </lineage>
</organism>
<dbReference type="InterPro" id="IPR048268">
    <property type="entry name" value="Arginosuc_syn_C"/>
</dbReference>
<keyword evidence="5" id="KW-0028">Amino-acid biosynthesis</keyword>
<evidence type="ECO:0000256" key="5">
    <source>
        <dbReference type="ARBA" id="ARBA00022605"/>
    </source>
</evidence>
<dbReference type="RefSeq" id="WP_058750720.1">
    <property type="nucleotide sequence ID" value="NZ_LDRC01000110.1"/>
</dbReference>
<keyword evidence="3" id="KW-0055">Arginine biosynthesis</keyword>
<dbReference type="Pfam" id="PF00764">
    <property type="entry name" value="Arginosuc_synth"/>
    <property type="match status" value="1"/>
</dbReference>
<dbReference type="EMBL" id="LDRC01000110">
    <property type="protein sequence ID" value="KTR46987.1"/>
    <property type="molecule type" value="Genomic_DNA"/>
</dbReference>
<dbReference type="UniPathway" id="UPA00068">
    <property type="reaction ID" value="UER00113"/>
</dbReference>
<name>A0A147DM18_9MICO</name>